<keyword evidence="3" id="KW-1185">Reference proteome</keyword>
<accession>A0ABT2GKB4</accession>
<evidence type="ECO:0000256" key="1">
    <source>
        <dbReference type="SAM" id="SignalP"/>
    </source>
</evidence>
<dbReference type="InterPro" id="IPR047697">
    <property type="entry name" value="AztD-like"/>
</dbReference>
<dbReference type="RefSeq" id="WP_259487245.1">
    <property type="nucleotide sequence ID" value="NZ_JANTEZ010000005.1"/>
</dbReference>
<dbReference type="Gene3D" id="2.130.10.10">
    <property type="entry name" value="YVTN repeat-like/Quinoprotein amine dehydrogenase"/>
    <property type="match status" value="1"/>
</dbReference>
<dbReference type="SUPFAM" id="SSF50969">
    <property type="entry name" value="YVTN repeat-like/Quinoprotein amine dehydrogenase"/>
    <property type="match status" value="1"/>
</dbReference>
<keyword evidence="1" id="KW-0732">Signal</keyword>
<dbReference type="InterPro" id="IPR006311">
    <property type="entry name" value="TAT_signal"/>
</dbReference>
<proteinExistence type="predicted"/>
<dbReference type="EMBL" id="JANTEZ010000005">
    <property type="protein sequence ID" value="MCS5715740.1"/>
    <property type="molecule type" value="Genomic_DNA"/>
</dbReference>
<comment type="caution">
    <text evidence="2">The sequence shown here is derived from an EMBL/GenBank/DDBJ whole genome shotgun (WGS) entry which is preliminary data.</text>
</comment>
<evidence type="ECO:0000313" key="3">
    <source>
        <dbReference type="Proteomes" id="UP001165580"/>
    </source>
</evidence>
<sequence>MNTTITSRRRMLASLALATGTLLGLSACAGAAAGDPAAGTAPGGTGDAAALIGPRVALTYDGGLLVLDGTSLETLADIELAGFNRVNPAGDGRSVMVSTTEGFQVLDTGAGSADAPELTDLVFEASAPGHVVRHDGRTVLFADGTGDTTIVDSADLLAGAAAGRLPETETVPSPQAHHGVSIELADGTLLTTIGTPDARTGVRALDADRTETARNEECPSVHGEGAVRGEIAVFGCSDGVLLYDDGVFTKLTAPDAYGRTGNAYVTDTSPIMVGDYNADPDAEGYVLSALTIVDAETKTSRVVSMPEGVGYTWRDVARSSDDGAVVLGTDGALHLLDVTTGEFGASFPVIEAWQGPAEWQDAHPALVVDGDTAYVTDPATSSIHSVDVRTGELLATGELGAVPNEIAVVG</sequence>
<evidence type="ECO:0000313" key="2">
    <source>
        <dbReference type="EMBL" id="MCS5715740.1"/>
    </source>
</evidence>
<protein>
    <submittedName>
        <fullName evidence="2">Zinc metallochaperone AztD</fullName>
    </submittedName>
</protein>
<dbReference type="NCBIfam" id="NF038015">
    <property type="entry name" value="AztD"/>
    <property type="match status" value="1"/>
</dbReference>
<feature type="signal peptide" evidence="1">
    <location>
        <begin position="1"/>
        <end position="31"/>
    </location>
</feature>
<dbReference type="InterPro" id="IPR015943">
    <property type="entry name" value="WD40/YVTN_repeat-like_dom_sf"/>
</dbReference>
<organism evidence="2 3">
    <name type="scientific">Herbiconiux gentiana</name>
    <dbReference type="NCBI Taxonomy" id="2970912"/>
    <lineage>
        <taxon>Bacteria</taxon>
        <taxon>Bacillati</taxon>
        <taxon>Actinomycetota</taxon>
        <taxon>Actinomycetes</taxon>
        <taxon>Micrococcales</taxon>
        <taxon>Microbacteriaceae</taxon>
        <taxon>Herbiconiux</taxon>
    </lineage>
</organism>
<reference evidence="2" key="1">
    <citation type="submission" date="2022-08" db="EMBL/GenBank/DDBJ databases">
        <authorList>
            <person name="Deng Y."/>
            <person name="Han X.-F."/>
            <person name="Zhang Y.-Q."/>
        </authorList>
    </citation>
    <scope>NUCLEOTIDE SEQUENCE</scope>
    <source>
        <strain evidence="2">CPCC 205716</strain>
    </source>
</reference>
<gene>
    <name evidence="2" type="primary">aztD</name>
    <name evidence="2" type="ORF">NVV95_14410</name>
</gene>
<dbReference type="PROSITE" id="PS51318">
    <property type="entry name" value="TAT"/>
    <property type="match status" value="1"/>
</dbReference>
<dbReference type="Proteomes" id="UP001165580">
    <property type="component" value="Unassembled WGS sequence"/>
</dbReference>
<dbReference type="InterPro" id="IPR011044">
    <property type="entry name" value="Quino_amine_DH_bsu"/>
</dbReference>
<feature type="chain" id="PRO_5046624919" evidence="1">
    <location>
        <begin position="32"/>
        <end position="410"/>
    </location>
</feature>
<name>A0ABT2GKB4_9MICO</name>